<dbReference type="PANTHER" id="PTHR30432">
    <property type="entry name" value="TRANSCRIPTIONAL REGULATOR MODE"/>
    <property type="match status" value="1"/>
</dbReference>
<sequence>MDPQESDETDDAAQHRDGLFIRVYFGDGRHLGPGMIDLLETVRAERSILSAAKKMGMSYRRAWLLIDEVGRNFREPVVETHPGRRGHGTDLTAFGERLITLYRAIEAKGAAATAKETAELRAALDPDWTPETVETATPAKGAGRP</sequence>
<dbReference type="AlphaFoldDB" id="A0A9X2T5G7"/>
<evidence type="ECO:0000313" key="2">
    <source>
        <dbReference type="EMBL" id="MCS0493913.1"/>
    </source>
</evidence>
<dbReference type="RefSeq" id="WP_258730856.1">
    <property type="nucleotide sequence ID" value="NZ_JANTHZ010000001.1"/>
</dbReference>
<reference evidence="2" key="1">
    <citation type="submission" date="2022-08" db="EMBL/GenBank/DDBJ databases">
        <authorList>
            <person name="Li F."/>
        </authorList>
    </citation>
    <scope>NUCLEOTIDE SEQUENCE</scope>
    <source>
        <strain evidence="2">MQZ15Z-1</strain>
    </source>
</reference>
<comment type="caution">
    <text evidence="2">The sequence shown here is derived from an EMBL/GenBank/DDBJ whole genome shotgun (WGS) entry which is preliminary data.</text>
</comment>
<evidence type="ECO:0000256" key="1">
    <source>
        <dbReference type="SAM" id="MobiDB-lite"/>
    </source>
</evidence>
<evidence type="ECO:0000313" key="3">
    <source>
        <dbReference type="Proteomes" id="UP001151088"/>
    </source>
</evidence>
<feature type="region of interest" description="Disordered" evidence="1">
    <location>
        <begin position="121"/>
        <end position="145"/>
    </location>
</feature>
<dbReference type="InterPro" id="IPR036390">
    <property type="entry name" value="WH_DNA-bd_sf"/>
</dbReference>
<dbReference type="PANTHER" id="PTHR30432:SF1">
    <property type="entry name" value="DNA-BINDING TRANSCRIPTIONAL DUAL REGULATOR MODE"/>
    <property type="match status" value="1"/>
</dbReference>
<gene>
    <name evidence="2" type="ORF">NVS89_02305</name>
</gene>
<protein>
    <submittedName>
        <fullName evidence="2">LysR family transcriptional regulator</fullName>
    </submittedName>
</protein>
<dbReference type="InterPro" id="IPR051815">
    <property type="entry name" value="Molybdate_resp_trans_reg"/>
</dbReference>
<dbReference type="InterPro" id="IPR036388">
    <property type="entry name" value="WH-like_DNA-bd_sf"/>
</dbReference>
<organism evidence="2 3">
    <name type="scientific">Ancylobacter mangrovi</name>
    <dbReference type="NCBI Taxonomy" id="2972472"/>
    <lineage>
        <taxon>Bacteria</taxon>
        <taxon>Pseudomonadati</taxon>
        <taxon>Pseudomonadota</taxon>
        <taxon>Alphaproteobacteria</taxon>
        <taxon>Hyphomicrobiales</taxon>
        <taxon>Xanthobacteraceae</taxon>
        <taxon>Ancylobacter</taxon>
    </lineage>
</organism>
<dbReference type="EMBL" id="JANTHZ010000001">
    <property type="protein sequence ID" value="MCS0493913.1"/>
    <property type="molecule type" value="Genomic_DNA"/>
</dbReference>
<dbReference type="Proteomes" id="UP001151088">
    <property type="component" value="Unassembled WGS sequence"/>
</dbReference>
<name>A0A9X2T5G7_9HYPH</name>
<dbReference type="SUPFAM" id="SSF46785">
    <property type="entry name" value="Winged helix' DNA-binding domain"/>
    <property type="match status" value="1"/>
</dbReference>
<keyword evidence="3" id="KW-1185">Reference proteome</keyword>
<dbReference type="Gene3D" id="1.10.10.10">
    <property type="entry name" value="Winged helix-like DNA-binding domain superfamily/Winged helix DNA-binding domain"/>
    <property type="match status" value="1"/>
</dbReference>
<accession>A0A9X2T5G7</accession>
<proteinExistence type="predicted"/>